<dbReference type="InterPro" id="IPR000629">
    <property type="entry name" value="RNA-helicase_DEAD-box_CS"/>
</dbReference>
<accession>A0A0D2JPV5</accession>
<dbReference type="InterPro" id="IPR050079">
    <property type="entry name" value="DEAD_box_RNA_helicase"/>
</dbReference>
<feature type="compositionally biased region" description="Basic and acidic residues" evidence="10">
    <location>
        <begin position="1"/>
        <end position="14"/>
    </location>
</feature>
<dbReference type="PANTHER" id="PTHR47959">
    <property type="entry name" value="ATP-DEPENDENT RNA HELICASE RHLE-RELATED"/>
    <property type="match status" value="1"/>
</dbReference>
<dbReference type="CDD" id="cd00268">
    <property type="entry name" value="DEADc"/>
    <property type="match status" value="1"/>
</dbReference>
<dbReference type="InterPro" id="IPR014001">
    <property type="entry name" value="Helicase_ATP-bd"/>
</dbReference>
<keyword evidence="3 9" id="KW-0378">Hydrolase</keyword>
<evidence type="ECO:0000256" key="2">
    <source>
        <dbReference type="ARBA" id="ARBA00022741"/>
    </source>
</evidence>
<dbReference type="InterPro" id="IPR023554">
    <property type="entry name" value="RNA_helicase_ATP-dep_RhlB"/>
</dbReference>
<dbReference type="STRING" id="1429043.X474_25010"/>
<dbReference type="FunCoup" id="A0A0D2JPV5">
    <property type="interactions" value="100"/>
</dbReference>
<dbReference type="Pfam" id="PF00270">
    <property type="entry name" value="DEAD"/>
    <property type="match status" value="1"/>
</dbReference>
<dbReference type="GO" id="GO:0005524">
    <property type="term" value="F:ATP binding"/>
    <property type="evidence" value="ECO:0007669"/>
    <property type="project" value="UniProtKB-KW"/>
</dbReference>
<evidence type="ECO:0000256" key="4">
    <source>
        <dbReference type="ARBA" id="ARBA00022806"/>
    </source>
</evidence>
<dbReference type="GO" id="GO:0003723">
    <property type="term" value="F:RNA binding"/>
    <property type="evidence" value="ECO:0007669"/>
    <property type="project" value="UniProtKB-KW"/>
</dbReference>
<gene>
    <name evidence="14" type="ORF">X474_25010</name>
</gene>
<protein>
    <submittedName>
        <fullName evidence="14">RNA helicase</fullName>
    </submittedName>
</protein>
<evidence type="ECO:0000256" key="1">
    <source>
        <dbReference type="ARBA" id="ARBA00022490"/>
    </source>
</evidence>
<name>A0A0D2JPV5_9BACT</name>
<dbReference type="PROSITE" id="PS51194">
    <property type="entry name" value="HELICASE_CTER"/>
    <property type="match status" value="1"/>
</dbReference>
<dbReference type="GO" id="GO:0016787">
    <property type="term" value="F:hydrolase activity"/>
    <property type="evidence" value="ECO:0007669"/>
    <property type="project" value="UniProtKB-KW"/>
</dbReference>
<dbReference type="PROSITE" id="PS51195">
    <property type="entry name" value="Q_MOTIF"/>
    <property type="match status" value="1"/>
</dbReference>
<dbReference type="PROSITE" id="PS00039">
    <property type="entry name" value="DEAD_ATP_HELICASE"/>
    <property type="match status" value="1"/>
</dbReference>
<evidence type="ECO:0000259" key="12">
    <source>
        <dbReference type="PROSITE" id="PS51194"/>
    </source>
</evidence>
<dbReference type="SMART" id="SM00490">
    <property type="entry name" value="HELICc"/>
    <property type="match status" value="1"/>
</dbReference>
<evidence type="ECO:0000259" key="11">
    <source>
        <dbReference type="PROSITE" id="PS51192"/>
    </source>
</evidence>
<keyword evidence="4 9" id="KW-0347">Helicase</keyword>
<evidence type="ECO:0000256" key="9">
    <source>
        <dbReference type="RuleBase" id="RU000492"/>
    </source>
</evidence>
<evidence type="ECO:0000256" key="3">
    <source>
        <dbReference type="ARBA" id="ARBA00022801"/>
    </source>
</evidence>
<dbReference type="InterPro" id="IPR027417">
    <property type="entry name" value="P-loop_NTPase"/>
</dbReference>
<keyword evidence="15" id="KW-1185">Reference proteome</keyword>
<evidence type="ECO:0000256" key="10">
    <source>
        <dbReference type="SAM" id="MobiDB-lite"/>
    </source>
</evidence>
<dbReference type="InParanoid" id="A0A0D2JPV5"/>
<dbReference type="GO" id="GO:0003724">
    <property type="term" value="F:RNA helicase activity"/>
    <property type="evidence" value="ECO:0007669"/>
    <property type="project" value="InterPro"/>
</dbReference>
<feature type="compositionally biased region" description="Basic residues" evidence="10">
    <location>
        <begin position="413"/>
        <end position="447"/>
    </location>
</feature>
<sequence length="514" mass="57707">MEPNNKETKIEEQNKPGPPPLAKGTPFADFDIPEPLLRGLKDSGYEYCTPIQEKAIPIALLGNDVAGEAQTGTGKTAAFLVPVMAGMMRDKKRKTGVPGALMIAPTRELALQIYQDALEFGRYADFEISAVFGGVDYRKQANILRSGVDIVVGTPGRLIDYIKQGILDVKNIRHLVIDEADRLFDMGFVADLRWIMRRLPDYKRRQSMLFSATLGYRVLELTYEFMNLPQEVTVEADTRTVKEADQALYHCGAHEKLNLLLGLLNKEDWSRVMIFTNTRSEVDRLAFKLTGNGYSAEGISGRLDQRKRMKLLERFKNGEVQILVATNVAARGLHVDEISHVINYDVPADPEDYVHRVGRTARAGAKGKAITLCCDRFATHLPYIEEYLDDKVPVAWADDDMFQEDKAPDYRPPRKKARPQGKRPLKDRKNRGKPASSRPKRRTRKSSQKPEGAKATGGEGQKPRPKPKPKSDSGKPQEAPKQGKDEKQGAAPAKKRRRRRRPPKNKPANPTNTD</sequence>
<dbReference type="InterPro" id="IPR014014">
    <property type="entry name" value="RNA_helicase_DEAD_Q_motif"/>
</dbReference>
<feature type="compositionally biased region" description="Basic residues" evidence="10">
    <location>
        <begin position="493"/>
        <end position="504"/>
    </location>
</feature>
<dbReference type="Proteomes" id="UP000032233">
    <property type="component" value="Unassembled WGS sequence"/>
</dbReference>
<evidence type="ECO:0000259" key="13">
    <source>
        <dbReference type="PROSITE" id="PS51195"/>
    </source>
</evidence>
<keyword evidence="6" id="KW-0694">RNA-binding</keyword>
<dbReference type="InterPro" id="IPR001650">
    <property type="entry name" value="Helicase_C-like"/>
</dbReference>
<dbReference type="OrthoDB" id="9805696at2"/>
<dbReference type="Pfam" id="PF00271">
    <property type="entry name" value="Helicase_C"/>
    <property type="match status" value="1"/>
</dbReference>
<dbReference type="Gene3D" id="3.40.50.300">
    <property type="entry name" value="P-loop containing nucleotide triphosphate hydrolases"/>
    <property type="match status" value="2"/>
</dbReference>
<proteinExistence type="inferred from homology"/>
<dbReference type="EMBL" id="AZAC01000056">
    <property type="protein sequence ID" value="KIX11490.1"/>
    <property type="molecule type" value="Genomic_DNA"/>
</dbReference>
<dbReference type="InterPro" id="IPR044742">
    <property type="entry name" value="DEAD/DEAH_RhlB"/>
</dbReference>
<dbReference type="GO" id="GO:0005829">
    <property type="term" value="C:cytosol"/>
    <property type="evidence" value="ECO:0007669"/>
    <property type="project" value="TreeGrafter"/>
</dbReference>
<feature type="domain" description="Helicase C-terminal" evidence="12">
    <location>
        <begin position="256"/>
        <end position="409"/>
    </location>
</feature>
<keyword evidence="5 9" id="KW-0067">ATP-binding</keyword>
<evidence type="ECO:0000256" key="7">
    <source>
        <dbReference type="ARBA" id="ARBA00038437"/>
    </source>
</evidence>
<comment type="caution">
    <text evidence="14">The sequence shown here is derived from an EMBL/GenBank/DDBJ whole genome shotgun (WGS) entry which is preliminary data.</text>
</comment>
<reference evidence="14 15" key="1">
    <citation type="submission" date="2013-11" db="EMBL/GenBank/DDBJ databases">
        <title>Metagenomic analysis of a methanogenic consortium involved in long chain n-alkane degradation.</title>
        <authorList>
            <person name="Davidova I.A."/>
            <person name="Callaghan A.V."/>
            <person name="Wawrik B."/>
            <person name="Pruitt S."/>
            <person name="Marks C."/>
            <person name="Duncan K.E."/>
            <person name="Suflita J.M."/>
        </authorList>
    </citation>
    <scope>NUCLEOTIDE SEQUENCE [LARGE SCALE GENOMIC DNA]</scope>
    <source>
        <strain evidence="14 15">SPR</strain>
    </source>
</reference>
<dbReference type="RefSeq" id="WP_082464578.1">
    <property type="nucleotide sequence ID" value="NZ_AZAC01000056.1"/>
</dbReference>
<evidence type="ECO:0000313" key="14">
    <source>
        <dbReference type="EMBL" id="KIX11490.1"/>
    </source>
</evidence>
<feature type="domain" description="Helicase ATP-binding" evidence="11">
    <location>
        <begin position="56"/>
        <end position="232"/>
    </location>
</feature>
<feature type="short sequence motif" description="Q motif" evidence="8">
    <location>
        <begin position="25"/>
        <end position="53"/>
    </location>
</feature>
<evidence type="ECO:0000313" key="15">
    <source>
        <dbReference type="Proteomes" id="UP000032233"/>
    </source>
</evidence>
<evidence type="ECO:0000256" key="5">
    <source>
        <dbReference type="ARBA" id="ARBA00022840"/>
    </source>
</evidence>
<dbReference type="SMART" id="SM00487">
    <property type="entry name" value="DEXDc"/>
    <property type="match status" value="1"/>
</dbReference>
<evidence type="ECO:0000256" key="6">
    <source>
        <dbReference type="ARBA" id="ARBA00022884"/>
    </source>
</evidence>
<feature type="region of interest" description="Disordered" evidence="10">
    <location>
        <begin position="1"/>
        <end position="28"/>
    </location>
</feature>
<dbReference type="InterPro" id="IPR011545">
    <property type="entry name" value="DEAD/DEAH_box_helicase_dom"/>
</dbReference>
<dbReference type="PANTHER" id="PTHR47959:SF10">
    <property type="entry name" value="ATP-DEPENDENT RNA HELICASE RHLB"/>
    <property type="match status" value="1"/>
</dbReference>
<keyword evidence="1" id="KW-0963">Cytoplasm</keyword>
<keyword evidence="2 9" id="KW-0547">Nucleotide-binding</keyword>
<dbReference type="CDD" id="cd18787">
    <property type="entry name" value="SF2_C_DEAD"/>
    <property type="match status" value="1"/>
</dbReference>
<feature type="region of interest" description="Disordered" evidence="10">
    <location>
        <begin position="403"/>
        <end position="514"/>
    </location>
</feature>
<dbReference type="PROSITE" id="PS51192">
    <property type="entry name" value="HELICASE_ATP_BIND_1"/>
    <property type="match status" value="1"/>
</dbReference>
<organism evidence="14 15">
    <name type="scientific">Dethiosulfatarculus sandiegensis</name>
    <dbReference type="NCBI Taxonomy" id="1429043"/>
    <lineage>
        <taxon>Bacteria</taxon>
        <taxon>Pseudomonadati</taxon>
        <taxon>Thermodesulfobacteriota</taxon>
        <taxon>Desulfarculia</taxon>
        <taxon>Desulfarculales</taxon>
        <taxon>Desulfarculaceae</taxon>
        <taxon>Dethiosulfatarculus</taxon>
    </lineage>
</organism>
<dbReference type="HAMAP" id="MF_00661">
    <property type="entry name" value="DEAD_helicase_RhlB"/>
    <property type="match status" value="1"/>
</dbReference>
<feature type="compositionally biased region" description="Basic and acidic residues" evidence="10">
    <location>
        <begin position="403"/>
        <end position="412"/>
    </location>
</feature>
<feature type="domain" description="DEAD-box RNA helicase Q" evidence="13">
    <location>
        <begin position="25"/>
        <end position="53"/>
    </location>
</feature>
<dbReference type="AlphaFoldDB" id="A0A0D2JPV5"/>
<evidence type="ECO:0000256" key="8">
    <source>
        <dbReference type="PROSITE-ProRule" id="PRU00552"/>
    </source>
</evidence>
<dbReference type="SUPFAM" id="SSF52540">
    <property type="entry name" value="P-loop containing nucleoside triphosphate hydrolases"/>
    <property type="match status" value="1"/>
</dbReference>
<comment type="similarity">
    <text evidence="7 9">Belongs to the DEAD box helicase family.</text>
</comment>